<dbReference type="Gene3D" id="3.90.650.10">
    <property type="entry name" value="PurM-like C-terminal domain"/>
    <property type="match status" value="1"/>
</dbReference>
<sequence>MPFGNSPIKEAAAPSALYEGFLTYLNGWDSLVDGVPQPKVKFHGITHITGGGIPSKFFGDFLKPRELSAKLTNLWAPPRVMRKFAEWRNVSGKEPYEIWHGGQEALVIVNETDAKLILLLAPHWGISARQAGLITNARKPTLTVKSKFDDSTLVWE</sequence>
<comment type="caution">
    <text evidence="1">The sequence shown here is derived from an EMBL/GenBank/DDBJ whole genome shotgun (WGS) entry which is preliminary data.</text>
</comment>
<gene>
    <name evidence="1" type="ORF">A2W52_03200</name>
</gene>
<evidence type="ECO:0000313" key="1">
    <source>
        <dbReference type="EMBL" id="OHA22892.1"/>
    </source>
</evidence>
<proteinExistence type="predicted"/>
<dbReference type="InterPro" id="IPR036676">
    <property type="entry name" value="PurM-like_C_sf"/>
</dbReference>
<accession>A0A1G2MIR7</accession>
<organism evidence="1 2">
    <name type="scientific">Candidatus Taylorbacteria bacterium RIFCSPHIGHO2_02_49_25</name>
    <dbReference type="NCBI Taxonomy" id="1802305"/>
    <lineage>
        <taxon>Bacteria</taxon>
        <taxon>Candidatus Tayloriibacteriota</taxon>
    </lineage>
</organism>
<dbReference type="Proteomes" id="UP000176493">
    <property type="component" value="Unassembled WGS sequence"/>
</dbReference>
<evidence type="ECO:0000313" key="2">
    <source>
        <dbReference type="Proteomes" id="UP000176493"/>
    </source>
</evidence>
<protein>
    <recommendedName>
        <fullName evidence="3">Phosphoribosylformylglycinamidine cyclo-ligase</fullName>
    </recommendedName>
</protein>
<dbReference type="SUPFAM" id="SSF56042">
    <property type="entry name" value="PurM C-terminal domain-like"/>
    <property type="match status" value="1"/>
</dbReference>
<name>A0A1G2MIR7_9BACT</name>
<dbReference type="EMBL" id="MHRJ01000019">
    <property type="protein sequence ID" value="OHA22892.1"/>
    <property type="molecule type" value="Genomic_DNA"/>
</dbReference>
<evidence type="ECO:0008006" key="3">
    <source>
        <dbReference type="Google" id="ProtNLM"/>
    </source>
</evidence>
<dbReference type="AlphaFoldDB" id="A0A1G2MIR7"/>
<reference evidence="1 2" key="1">
    <citation type="journal article" date="2016" name="Nat. Commun.">
        <title>Thousands of microbial genomes shed light on interconnected biogeochemical processes in an aquifer system.</title>
        <authorList>
            <person name="Anantharaman K."/>
            <person name="Brown C.T."/>
            <person name="Hug L.A."/>
            <person name="Sharon I."/>
            <person name="Castelle C.J."/>
            <person name="Probst A.J."/>
            <person name="Thomas B.C."/>
            <person name="Singh A."/>
            <person name="Wilkins M.J."/>
            <person name="Karaoz U."/>
            <person name="Brodie E.L."/>
            <person name="Williams K.H."/>
            <person name="Hubbard S.S."/>
            <person name="Banfield J.F."/>
        </authorList>
    </citation>
    <scope>NUCLEOTIDE SEQUENCE [LARGE SCALE GENOMIC DNA]</scope>
</reference>